<dbReference type="InterPro" id="IPR040521">
    <property type="entry name" value="KDZ"/>
</dbReference>
<gene>
    <name evidence="1" type="ORF">V5O48_009013</name>
</gene>
<protein>
    <submittedName>
        <fullName evidence="1">Uncharacterized protein</fullName>
    </submittedName>
</protein>
<dbReference type="Proteomes" id="UP001465976">
    <property type="component" value="Unassembled WGS sequence"/>
</dbReference>
<comment type="caution">
    <text evidence="1">The sequence shown here is derived from an EMBL/GenBank/DDBJ whole genome shotgun (WGS) entry which is preliminary data.</text>
</comment>
<organism evidence="1 2">
    <name type="scientific">Marasmius crinis-equi</name>
    <dbReference type="NCBI Taxonomy" id="585013"/>
    <lineage>
        <taxon>Eukaryota</taxon>
        <taxon>Fungi</taxon>
        <taxon>Dikarya</taxon>
        <taxon>Basidiomycota</taxon>
        <taxon>Agaricomycotina</taxon>
        <taxon>Agaricomycetes</taxon>
        <taxon>Agaricomycetidae</taxon>
        <taxon>Agaricales</taxon>
        <taxon>Marasmiineae</taxon>
        <taxon>Marasmiaceae</taxon>
        <taxon>Marasmius</taxon>
    </lineage>
</organism>
<evidence type="ECO:0000313" key="2">
    <source>
        <dbReference type="Proteomes" id="UP001465976"/>
    </source>
</evidence>
<dbReference type="Pfam" id="PF18758">
    <property type="entry name" value="KDZ"/>
    <property type="match status" value="1"/>
</dbReference>
<accession>A0ABR3FCE3</accession>
<dbReference type="EMBL" id="JBAHYK010000562">
    <property type="protein sequence ID" value="KAL0572958.1"/>
    <property type="molecule type" value="Genomic_DNA"/>
</dbReference>
<reference evidence="1 2" key="1">
    <citation type="submission" date="2024-02" db="EMBL/GenBank/DDBJ databases">
        <title>A draft genome for the cacao thread blight pathogen Marasmius crinis-equi.</title>
        <authorList>
            <person name="Cohen S.P."/>
            <person name="Baruah I.K."/>
            <person name="Amoako-Attah I."/>
            <person name="Bukari Y."/>
            <person name="Meinhardt L.W."/>
            <person name="Bailey B.A."/>
        </authorList>
    </citation>
    <scope>NUCLEOTIDE SEQUENCE [LARGE SCALE GENOMIC DNA]</scope>
    <source>
        <strain evidence="1 2">GH-76</strain>
    </source>
</reference>
<evidence type="ECO:0000313" key="1">
    <source>
        <dbReference type="EMBL" id="KAL0572958.1"/>
    </source>
</evidence>
<keyword evidence="2" id="KW-1185">Reference proteome</keyword>
<name>A0ABR3FCE3_9AGAR</name>
<sequence>MSHWPAAAFIRRILSVIPGIGKLHEPAHKQEDHQQYSLNLIRGAGNTDGEAQERIWVEHNKLGNATPCFGFWNWLKYCGMGSSLRSCYTKAVKNRNLQVEAHEGLTGNIPAALVHQWEEMCVKWEAAPWPKSEVFNPFEIVEEYQSQADCLWELALDNEQRLKNGRMEYSSVSSSSFVALSLDLRESQRRLKDQLKAQQRDPTSRQTRRIVEQQNTLRRTLASLDRLRLVYMPGLERYVKESKLPDVSPDVQPEDVPVYLPSNLPEVRRGRMCIPELADIEARLQYARCLDSLNGLRHTLRVKTRMILFKKTNVHGQRDSGRSREVINRVVFQVRAFAESYREARAAYKNLVGEGSWEKKLQLSYSHLAHLDTLAPQLLFHYLENTDLRNRDLYPTNNPAHQTSYLNPELVIALDPLSFHRHWIRVEHAVWWINSPSGDTHHHEYVYIWVLPELNEDTVHIYISGRLALTQYGVYDNDLLYKRVSSEEEFPLVNALEATLLDFPAFAIYHHDPSES</sequence>
<proteinExistence type="predicted"/>